<feature type="domain" description="Protein kinase" evidence="14">
    <location>
        <begin position="106"/>
        <end position="252"/>
    </location>
</feature>
<proteinExistence type="inferred from homology"/>
<dbReference type="InterPro" id="IPR008271">
    <property type="entry name" value="Ser/Thr_kinase_AS"/>
</dbReference>
<dbReference type="InterPro" id="IPR011009">
    <property type="entry name" value="Kinase-like_dom_sf"/>
</dbReference>
<dbReference type="GO" id="GO:0005524">
    <property type="term" value="F:ATP binding"/>
    <property type="evidence" value="ECO:0007669"/>
    <property type="project" value="UniProtKB-UniRule"/>
</dbReference>
<dbReference type="Gene3D" id="3.30.200.20">
    <property type="entry name" value="Phosphorylase Kinase, domain 1"/>
    <property type="match status" value="1"/>
</dbReference>
<comment type="caution">
    <text evidence="15">The sequence shown here is derived from an EMBL/GenBank/DDBJ whole genome shotgun (WGS) entry which is preliminary data.</text>
</comment>
<evidence type="ECO:0000256" key="11">
    <source>
        <dbReference type="PROSITE-ProRule" id="PRU10141"/>
    </source>
</evidence>
<dbReference type="Gene3D" id="1.10.510.10">
    <property type="entry name" value="Transferase(Phosphotransferase) domain 1"/>
    <property type="match status" value="1"/>
</dbReference>
<evidence type="ECO:0000256" key="4">
    <source>
        <dbReference type="ARBA" id="ARBA00022692"/>
    </source>
</evidence>
<evidence type="ECO:0000256" key="1">
    <source>
        <dbReference type="ARBA" id="ARBA00004162"/>
    </source>
</evidence>
<dbReference type="GO" id="GO:0005886">
    <property type="term" value="C:plasma membrane"/>
    <property type="evidence" value="ECO:0007669"/>
    <property type="project" value="UniProtKB-SubCell"/>
</dbReference>
<evidence type="ECO:0000256" key="13">
    <source>
        <dbReference type="SAM" id="Phobius"/>
    </source>
</evidence>
<dbReference type="InterPro" id="IPR000719">
    <property type="entry name" value="Prot_kinase_dom"/>
</dbReference>
<keyword evidence="12" id="KW-0723">Serine/threonine-protein kinase</keyword>
<dbReference type="PROSITE" id="PS00107">
    <property type="entry name" value="PROTEIN_KINASE_ATP"/>
    <property type="match status" value="1"/>
</dbReference>
<name>A0A833VDG2_9POAL</name>
<keyword evidence="6 11" id="KW-0547">Nucleotide-binding</keyword>
<dbReference type="InterPro" id="IPR032675">
    <property type="entry name" value="LRR_dom_sf"/>
</dbReference>
<evidence type="ECO:0000259" key="14">
    <source>
        <dbReference type="PROSITE" id="PS50011"/>
    </source>
</evidence>
<comment type="similarity">
    <text evidence="12">Belongs to the protein kinase superfamily.</text>
</comment>
<dbReference type="Gene3D" id="3.80.10.10">
    <property type="entry name" value="Ribonuclease Inhibitor"/>
    <property type="match status" value="1"/>
</dbReference>
<dbReference type="InterPro" id="IPR051809">
    <property type="entry name" value="Plant_receptor-like_S/T_kinase"/>
</dbReference>
<accession>A0A833VDG2</accession>
<dbReference type="SUPFAM" id="SSF52058">
    <property type="entry name" value="L domain-like"/>
    <property type="match status" value="1"/>
</dbReference>
<dbReference type="PANTHER" id="PTHR27008">
    <property type="entry name" value="OS04G0122200 PROTEIN"/>
    <property type="match status" value="1"/>
</dbReference>
<dbReference type="SUPFAM" id="SSF56112">
    <property type="entry name" value="Protein kinase-like (PK-like)"/>
    <property type="match status" value="1"/>
</dbReference>
<dbReference type="PROSITE" id="PS50011">
    <property type="entry name" value="PROTEIN_KINASE_DOM"/>
    <property type="match status" value="1"/>
</dbReference>
<sequence length="252" mass="28307">MTCQELYIPKSLANLKYLVELNLSYNELEGEIPADGVFSNITIQYLVGNKELCGARSLALICTCLCIIIFIYWRCTKPTSLIPGTPSMKEYCAISYYELVRATQNFSESNLLGTGGFSSVFKGELSNGTFVAVKVLNLNSEEALKTFDSECMVLGMMWHRNLVKVISACSNLDFKAIVLQFMPNGNLERWIHSSTTPYLNLVQRLKVVLDVVLGLEYLHHHHHQVVLHCDIKPSNVLLDEEMNAHLSDLGII</sequence>
<keyword evidence="16" id="KW-1185">Reference proteome</keyword>
<keyword evidence="10 13" id="KW-0472">Membrane</keyword>
<evidence type="ECO:0000256" key="9">
    <source>
        <dbReference type="ARBA" id="ARBA00022989"/>
    </source>
</evidence>
<keyword evidence="3" id="KW-0808">Transferase</keyword>
<evidence type="ECO:0000313" key="15">
    <source>
        <dbReference type="EMBL" id="KAF3335157.1"/>
    </source>
</evidence>
<evidence type="ECO:0000256" key="12">
    <source>
        <dbReference type="RuleBase" id="RU000304"/>
    </source>
</evidence>
<comment type="subcellular location">
    <subcellularLocation>
        <location evidence="1">Cell membrane</location>
        <topology evidence="1">Single-pass membrane protein</topology>
    </subcellularLocation>
</comment>
<feature type="transmembrane region" description="Helical" evidence="13">
    <location>
        <begin position="53"/>
        <end position="73"/>
    </location>
</feature>
<dbReference type="SMART" id="SM00220">
    <property type="entry name" value="S_TKc"/>
    <property type="match status" value="1"/>
</dbReference>
<dbReference type="PANTHER" id="PTHR27008:SF497">
    <property type="entry name" value="OS11G0695000 PROTEIN"/>
    <property type="match status" value="1"/>
</dbReference>
<dbReference type="Pfam" id="PF00069">
    <property type="entry name" value="Pkinase"/>
    <property type="match status" value="1"/>
</dbReference>
<dbReference type="GO" id="GO:0004674">
    <property type="term" value="F:protein serine/threonine kinase activity"/>
    <property type="evidence" value="ECO:0007669"/>
    <property type="project" value="UniProtKB-KW"/>
</dbReference>
<dbReference type="InterPro" id="IPR017441">
    <property type="entry name" value="Protein_kinase_ATP_BS"/>
</dbReference>
<dbReference type="OrthoDB" id="1724816at2759"/>
<organism evidence="15 16">
    <name type="scientific">Carex littledalei</name>
    <dbReference type="NCBI Taxonomy" id="544730"/>
    <lineage>
        <taxon>Eukaryota</taxon>
        <taxon>Viridiplantae</taxon>
        <taxon>Streptophyta</taxon>
        <taxon>Embryophyta</taxon>
        <taxon>Tracheophyta</taxon>
        <taxon>Spermatophyta</taxon>
        <taxon>Magnoliopsida</taxon>
        <taxon>Liliopsida</taxon>
        <taxon>Poales</taxon>
        <taxon>Cyperaceae</taxon>
        <taxon>Cyperoideae</taxon>
        <taxon>Cariceae</taxon>
        <taxon>Carex</taxon>
        <taxon>Carex subgen. Euthyceras</taxon>
    </lineage>
</organism>
<gene>
    <name evidence="15" type="ORF">FCM35_KLT19664</name>
</gene>
<keyword evidence="7" id="KW-0418">Kinase</keyword>
<evidence type="ECO:0000256" key="5">
    <source>
        <dbReference type="ARBA" id="ARBA00022737"/>
    </source>
</evidence>
<dbReference type="PROSITE" id="PS00108">
    <property type="entry name" value="PROTEIN_KINASE_ST"/>
    <property type="match status" value="1"/>
</dbReference>
<feature type="binding site" evidence="11">
    <location>
        <position position="134"/>
    </location>
    <ligand>
        <name>ATP</name>
        <dbReference type="ChEBI" id="CHEBI:30616"/>
    </ligand>
</feature>
<keyword evidence="8 11" id="KW-0067">ATP-binding</keyword>
<dbReference type="AlphaFoldDB" id="A0A833VDG2"/>
<protein>
    <recommendedName>
        <fullName evidence="14">Protein kinase domain-containing protein</fullName>
    </recommendedName>
</protein>
<keyword evidence="4 13" id="KW-0812">Transmembrane</keyword>
<evidence type="ECO:0000256" key="3">
    <source>
        <dbReference type="ARBA" id="ARBA00022679"/>
    </source>
</evidence>
<dbReference type="Proteomes" id="UP000623129">
    <property type="component" value="Unassembled WGS sequence"/>
</dbReference>
<keyword evidence="2" id="KW-0433">Leucine-rich repeat</keyword>
<evidence type="ECO:0000256" key="2">
    <source>
        <dbReference type="ARBA" id="ARBA00022614"/>
    </source>
</evidence>
<keyword evidence="9 13" id="KW-1133">Transmembrane helix</keyword>
<dbReference type="EMBL" id="SWLB01000008">
    <property type="protein sequence ID" value="KAF3335157.1"/>
    <property type="molecule type" value="Genomic_DNA"/>
</dbReference>
<reference evidence="15" key="1">
    <citation type="submission" date="2020-01" db="EMBL/GenBank/DDBJ databases">
        <title>Genome sequence of Kobresia littledalei, the first chromosome-level genome in the family Cyperaceae.</title>
        <authorList>
            <person name="Qu G."/>
        </authorList>
    </citation>
    <scope>NUCLEOTIDE SEQUENCE</scope>
    <source>
        <strain evidence="15">C.B.Clarke</strain>
        <tissue evidence="15">Leaf</tissue>
    </source>
</reference>
<evidence type="ECO:0000256" key="7">
    <source>
        <dbReference type="ARBA" id="ARBA00022777"/>
    </source>
</evidence>
<evidence type="ECO:0000256" key="10">
    <source>
        <dbReference type="ARBA" id="ARBA00023136"/>
    </source>
</evidence>
<evidence type="ECO:0000256" key="6">
    <source>
        <dbReference type="ARBA" id="ARBA00022741"/>
    </source>
</evidence>
<evidence type="ECO:0000313" key="16">
    <source>
        <dbReference type="Proteomes" id="UP000623129"/>
    </source>
</evidence>
<dbReference type="FunFam" id="3.30.200.20:FF:000661">
    <property type="entry name" value="Serine-threonine protein kinase plant-type"/>
    <property type="match status" value="1"/>
</dbReference>
<keyword evidence="5" id="KW-0677">Repeat</keyword>
<evidence type="ECO:0000256" key="8">
    <source>
        <dbReference type="ARBA" id="ARBA00022840"/>
    </source>
</evidence>